<dbReference type="HOGENOM" id="CLU_086541_1_0_1"/>
<keyword evidence="5" id="KW-0539">Nucleus</keyword>
<proteinExistence type="predicted"/>
<dbReference type="PANTHER" id="PTHR15405">
    <property type="entry name" value="PROLINE-RICH NUCLEAR RECEPTOR COACTIVATOR"/>
    <property type="match status" value="1"/>
</dbReference>
<feature type="region of interest" description="Disordered" evidence="6">
    <location>
        <begin position="1"/>
        <end position="57"/>
    </location>
</feature>
<organism evidence="7 8">
    <name type="scientific">Lottia gigantea</name>
    <name type="common">Giant owl limpet</name>
    <dbReference type="NCBI Taxonomy" id="225164"/>
    <lineage>
        <taxon>Eukaryota</taxon>
        <taxon>Metazoa</taxon>
        <taxon>Spiralia</taxon>
        <taxon>Lophotrochozoa</taxon>
        <taxon>Mollusca</taxon>
        <taxon>Gastropoda</taxon>
        <taxon>Patellogastropoda</taxon>
        <taxon>Lottioidea</taxon>
        <taxon>Lottiidae</taxon>
        <taxon>Lottia</taxon>
    </lineage>
</organism>
<evidence type="ECO:0000256" key="6">
    <source>
        <dbReference type="SAM" id="MobiDB-lite"/>
    </source>
</evidence>
<dbReference type="InterPro" id="IPR026780">
    <property type="entry name" value="PNRC1/2"/>
</dbReference>
<protein>
    <recommendedName>
        <fullName evidence="9">Proline-rich nuclear receptor coactivator 2</fullName>
    </recommendedName>
</protein>
<dbReference type="Proteomes" id="UP000030746">
    <property type="component" value="Unassembled WGS sequence"/>
</dbReference>
<evidence type="ECO:0000313" key="8">
    <source>
        <dbReference type="Proteomes" id="UP000030746"/>
    </source>
</evidence>
<dbReference type="CTD" id="20237965"/>
<keyword evidence="2" id="KW-0805">Transcription regulation</keyword>
<gene>
    <name evidence="7" type="ORF">LOTGIDRAFT_159126</name>
</gene>
<dbReference type="GeneID" id="20237965"/>
<evidence type="ECO:0000256" key="5">
    <source>
        <dbReference type="ARBA" id="ARBA00023242"/>
    </source>
</evidence>
<dbReference type="RefSeq" id="XP_009051024.1">
    <property type="nucleotide sequence ID" value="XM_009052776.1"/>
</dbReference>
<evidence type="ECO:0000256" key="3">
    <source>
        <dbReference type="ARBA" id="ARBA00023159"/>
    </source>
</evidence>
<evidence type="ECO:0000256" key="1">
    <source>
        <dbReference type="ARBA" id="ARBA00004123"/>
    </source>
</evidence>
<name>V4ATV0_LOTGI</name>
<evidence type="ECO:0000256" key="2">
    <source>
        <dbReference type="ARBA" id="ARBA00023015"/>
    </source>
</evidence>
<dbReference type="Pfam" id="PF15365">
    <property type="entry name" value="PNRC"/>
    <property type="match status" value="1"/>
</dbReference>
<reference evidence="7 8" key="1">
    <citation type="journal article" date="2013" name="Nature">
        <title>Insights into bilaterian evolution from three spiralian genomes.</title>
        <authorList>
            <person name="Simakov O."/>
            <person name="Marletaz F."/>
            <person name="Cho S.J."/>
            <person name="Edsinger-Gonzales E."/>
            <person name="Havlak P."/>
            <person name="Hellsten U."/>
            <person name="Kuo D.H."/>
            <person name="Larsson T."/>
            <person name="Lv J."/>
            <person name="Arendt D."/>
            <person name="Savage R."/>
            <person name="Osoegawa K."/>
            <person name="de Jong P."/>
            <person name="Grimwood J."/>
            <person name="Chapman J.A."/>
            <person name="Shapiro H."/>
            <person name="Aerts A."/>
            <person name="Otillar R.P."/>
            <person name="Terry A.Y."/>
            <person name="Boore J.L."/>
            <person name="Grigoriev I.V."/>
            <person name="Lindberg D.R."/>
            <person name="Seaver E.C."/>
            <person name="Weisblat D.A."/>
            <person name="Putnam N.H."/>
            <person name="Rokhsar D.S."/>
        </authorList>
    </citation>
    <scope>NUCLEOTIDE SEQUENCE [LARGE SCALE GENOMIC DNA]</scope>
</reference>
<sequence>MPTTMKERGKIRANVRSSGVPQKDSKTTRTQGKHIPKRHVGSKENDRRTPLIHTNVPVSLPEWMTKGEKNKTTVYVHHGRPEGKKKPSNIKCYPAAISPTTSPTRFMEAAYAGAKFNDPPSPKVLPKPPQHWMTFEGVGPARKWIIGEGA</sequence>
<keyword evidence="8" id="KW-1185">Reference proteome</keyword>
<accession>V4ATV0</accession>
<dbReference type="AlphaFoldDB" id="V4ATV0"/>
<feature type="compositionally biased region" description="Basic residues" evidence="6">
    <location>
        <begin position="31"/>
        <end position="40"/>
    </location>
</feature>
<evidence type="ECO:0000313" key="7">
    <source>
        <dbReference type="EMBL" id="ESO98325.1"/>
    </source>
</evidence>
<evidence type="ECO:0000256" key="4">
    <source>
        <dbReference type="ARBA" id="ARBA00023163"/>
    </source>
</evidence>
<evidence type="ECO:0008006" key="9">
    <source>
        <dbReference type="Google" id="ProtNLM"/>
    </source>
</evidence>
<dbReference type="EMBL" id="KB201262">
    <property type="protein sequence ID" value="ESO98325.1"/>
    <property type="molecule type" value="Genomic_DNA"/>
</dbReference>
<dbReference type="GO" id="GO:0005634">
    <property type="term" value="C:nucleus"/>
    <property type="evidence" value="ECO:0007669"/>
    <property type="project" value="UniProtKB-SubCell"/>
</dbReference>
<keyword evidence="4" id="KW-0804">Transcription</keyword>
<dbReference type="KEGG" id="lgi:LOTGIDRAFT_159126"/>
<dbReference type="InterPro" id="IPR028322">
    <property type="entry name" value="PNRC-like_rgn"/>
</dbReference>
<comment type="subcellular location">
    <subcellularLocation>
        <location evidence="1">Nucleus</location>
    </subcellularLocation>
</comment>
<keyword evidence="3" id="KW-0010">Activator</keyword>
<dbReference type="GO" id="GO:0016071">
    <property type="term" value="P:mRNA metabolic process"/>
    <property type="evidence" value="ECO:0007669"/>
    <property type="project" value="UniProtKB-ARBA"/>
</dbReference>
<feature type="compositionally biased region" description="Basic and acidic residues" evidence="6">
    <location>
        <begin position="1"/>
        <end position="10"/>
    </location>
</feature>